<keyword evidence="3" id="KW-1185">Reference proteome</keyword>
<evidence type="ECO:0000313" key="3">
    <source>
        <dbReference type="Proteomes" id="UP001157960"/>
    </source>
</evidence>
<proteinExistence type="predicted"/>
<dbReference type="EMBL" id="FXTZ01000005">
    <property type="protein sequence ID" value="SMP18738.1"/>
    <property type="molecule type" value="Genomic_DNA"/>
</dbReference>
<keyword evidence="1" id="KW-0732">Signal</keyword>
<sequence length="85" mass="9901">MMKKTYCLMLLALMFLNCRQESITSENEIVTDYQKISLKTINLSQSDPIAQKASLKKLSLKNEQEISIDYNHVEYLDYGNLKTYT</sequence>
<feature type="signal peptide" evidence="1">
    <location>
        <begin position="1"/>
        <end position="19"/>
    </location>
</feature>
<name>A0ABY1NVZ5_9FLAO</name>
<feature type="chain" id="PRO_5046406408" evidence="1">
    <location>
        <begin position="20"/>
        <end position="85"/>
    </location>
</feature>
<evidence type="ECO:0000256" key="1">
    <source>
        <dbReference type="SAM" id="SignalP"/>
    </source>
</evidence>
<organism evidence="2 3">
    <name type="scientific">Chryseobacterium profundimaris</name>
    <dbReference type="NCBI Taxonomy" id="1387275"/>
    <lineage>
        <taxon>Bacteria</taxon>
        <taxon>Pseudomonadati</taxon>
        <taxon>Bacteroidota</taxon>
        <taxon>Flavobacteriia</taxon>
        <taxon>Flavobacteriales</taxon>
        <taxon>Weeksellaceae</taxon>
        <taxon>Chryseobacterium group</taxon>
        <taxon>Chryseobacterium</taxon>
    </lineage>
</organism>
<protein>
    <submittedName>
        <fullName evidence="2">Uncharacterized protein</fullName>
    </submittedName>
</protein>
<evidence type="ECO:0000313" key="2">
    <source>
        <dbReference type="EMBL" id="SMP18738.1"/>
    </source>
</evidence>
<dbReference type="Proteomes" id="UP001157960">
    <property type="component" value="Unassembled WGS sequence"/>
</dbReference>
<reference evidence="2 3" key="1">
    <citation type="submission" date="2017-05" db="EMBL/GenBank/DDBJ databases">
        <authorList>
            <person name="Varghese N."/>
            <person name="Submissions S."/>
        </authorList>
    </citation>
    <scope>NUCLEOTIDE SEQUENCE [LARGE SCALE GENOMIC DNA]</scope>
    <source>
        <strain evidence="2 3">DSM 28214</strain>
    </source>
</reference>
<accession>A0ABY1NVZ5</accession>
<gene>
    <name evidence="2" type="ORF">SAMN06264346_1051</name>
</gene>
<comment type="caution">
    <text evidence="2">The sequence shown here is derived from an EMBL/GenBank/DDBJ whole genome shotgun (WGS) entry which is preliminary data.</text>
</comment>
<feature type="non-terminal residue" evidence="2">
    <location>
        <position position="85"/>
    </location>
</feature>